<evidence type="ECO:0000313" key="2">
    <source>
        <dbReference type="EMBL" id="KAB5541297.1"/>
    </source>
</evidence>
<accession>A0A5N5LEW7</accession>
<dbReference type="EMBL" id="VDCV01000009">
    <property type="protein sequence ID" value="KAB5541297.1"/>
    <property type="molecule type" value="Genomic_DNA"/>
</dbReference>
<keyword evidence="1" id="KW-1133">Transmembrane helix</keyword>
<keyword evidence="1" id="KW-0812">Transmembrane</keyword>
<proteinExistence type="predicted"/>
<name>A0A5N5LEW7_9ROSI</name>
<reference evidence="3" key="1">
    <citation type="journal article" date="2019" name="Gigascience">
        <title>De novo genome assembly of the endangered Acer yangbiense, a plant species with extremely small populations endemic to Yunnan Province, China.</title>
        <authorList>
            <person name="Yang J."/>
            <person name="Wariss H.M."/>
            <person name="Tao L."/>
            <person name="Zhang R."/>
            <person name="Yun Q."/>
            <person name="Hollingsworth P."/>
            <person name="Dao Z."/>
            <person name="Luo G."/>
            <person name="Guo H."/>
            <person name="Ma Y."/>
            <person name="Sun W."/>
        </authorList>
    </citation>
    <scope>NUCLEOTIDE SEQUENCE [LARGE SCALE GENOMIC DNA]</scope>
    <source>
        <strain evidence="3">cv. br00</strain>
    </source>
</reference>
<dbReference type="PANTHER" id="PTHR34548">
    <property type="entry name" value="PROTEIN TIC 21, CHLOROPLASTIC"/>
    <property type="match status" value="1"/>
</dbReference>
<keyword evidence="3" id="KW-1185">Reference proteome</keyword>
<dbReference type="Proteomes" id="UP000326939">
    <property type="component" value="Chromosome 9"/>
</dbReference>
<dbReference type="Pfam" id="PF12263">
    <property type="entry name" value="DUF3611"/>
    <property type="match status" value="2"/>
</dbReference>
<comment type="caution">
    <text evidence="2">The sequence shown here is derived from an EMBL/GenBank/DDBJ whole genome shotgun (WGS) entry which is preliminary data.</text>
</comment>
<protein>
    <submittedName>
        <fullName evidence="2">Uncharacterized protein</fullName>
    </submittedName>
</protein>
<dbReference type="AlphaFoldDB" id="A0A5N5LEW7"/>
<feature type="transmembrane region" description="Helical" evidence="1">
    <location>
        <begin position="151"/>
        <end position="172"/>
    </location>
</feature>
<evidence type="ECO:0000313" key="3">
    <source>
        <dbReference type="Proteomes" id="UP000326939"/>
    </source>
</evidence>
<feature type="transmembrane region" description="Helical" evidence="1">
    <location>
        <begin position="119"/>
        <end position="139"/>
    </location>
</feature>
<sequence>MQTLLLPTVRSGTASSAAVGPTLPLVHRLSQRTFFSPNSLPIAHKSSQPLPLFSHSSSLSSYDPLKNKTSKLLSSQTKASNATAPAFNSQNDETEKAKLVQVAKRLENTSRYFKRLGNLGFWGQLICATVAAVILSFSVVVTGKIPSPPTFYATLGGIAAAFISVFWSFGYIRLSEKLRKTANDPSKVLRAGDYRFITPIKKEKWKLKFFCKCRCGYFPQYIVSKRERITAEQLENSDPAPPRADVVKSLKNGIVLNLLGMGAAILGMQATVGLLVAKALTSSANPSYQQISPGYSPVLALDVFLVQAAANTILSHFLGLVFSMELLRSVTLPPSENIPVFKVA</sequence>
<keyword evidence="1" id="KW-0472">Membrane</keyword>
<feature type="transmembrane region" description="Helical" evidence="1">
    <location>
        <begin position="254"/>
        <end position="277"/>
    </location>
</feature>
<evidence type="ECO:0000256" key="1">
    <source>
        <dbReference type="SAM" id="Phobius"/>
    </source>
</evidence>
<dbReference type="InterPro" id="IPR022051">
    <property type="entry name" value="DUF3611"/>
</dbReference>
<dbReference type="PANTHER" id="PTHR34548:SF2">
    <property type="entry name" value="PROTEIN TIC 21, CHLOROPLASTIC"/>
    <property type="match status" value="1"/>
</dbReference>
<organism evidence="2 3">
    <name type="scientific">Salix brachista</name>
    <dbReference type="NCBI Taxonomy" id="2182728"/>
    <lineage>
        <taxon>Eukaryota</taxon>
        <taxon>Viridiplantae</taxon>
        <taxon>Streptophyta</taxon>
        <taxon>Embryophyta</taxon>
        <taxon>Tracheophyta</taxon>
        <taxon>Spermatophyta</taxon>
        <taxon>Magnoliopsida</taxon>
        <taxon>eudicotyledons</taxon>
        <taxon>Gunneridae</taxon>
        <taxon>Pentapetalae</taxon>
        <taxon>rosids</taxon>
        <taxon>fabids</taxon>
        <taxon>Malpighiales</taxon>
        <taxon>Salicaceae</taxon>
        <taxon>Saliceae</taxon>
        <taxon>Salix</taxon>
    </lineage>
</organism>
<gene>
    <name evidence="2" type="ORF">DKX38_014271</name>
</gene>
<feature type="transmembrane region" description="Helical" evidence="1">
    <location>
        <begin position="297"/>
        <end position="322"/>
    </location>
</feature>